<protein>
    <submittedName>
        <fullName evidence="1">Uncharacterized protein</fullName>
    </submittedName>
</protein>
<proteinExistence type="predicted"/>
<gene>
    <name evidence="1" type="primary">59</name>
    <name evidence="1" type="ORF">SEA_MRMIYAGI_59</name>
</gene>
<sequence length="71" mass="7892">MTVRVRNSMEVVATDDRTGTVVARANRGDFGKDWFIGRIIYGKMTQIATVSGHAPEVMQRKLVLAILKEVS</sequence>
<dbReference type="EMBL" id="MT776806">
    <property type="protein sequence ID" value="QNJ59273.1"/>
    <property type="molecule type" value="Genomic_DNA"/>
</dbReference>
<evidence type="ECO:0000313" key="1">
    <source>
        <dbReference type="EMBL" id="QNJ59273.1"/>
    </source>
</evidence>
<organism evidence="1 2">
    <name type="scientific">Mycobacterium phage MrMiyagi</name>
    <dbReference type="NCBI Taxonomy" id="2762395"/>
    <lineage>
        <taxon>Viruses</taxon>
        <taxon>Duplodnaviria</taxon>
        <taxon>Heunggongvirae</taxon>
        <taxon>Uroviricota</taxon>
        <taxon>Caudoviricetes</taxon>
        <taxon>Fowlmouthvirus</taxon>
        <taxon>Fowlmouthvirus fowlmouth</taxon>
    </lineage>
</organism>
<accession>A0A7G8LPV1</accession>
<reference evidence="1 2" key="1">
    <citation type="submission" date="2020-07" db="EMBL/GenBank/DDBJ databases">
        <authorList>
            <person name="Baliraine F.N."/>
            <person name="Frederick G.D."/>
            <person name="Mills R.B."/>
            <person name="Woodruff J.W."/>
            <person name="Richardson W.J."/>
            <person name="Garlena R.A."/>
            <person name="Russell D.A."/>
            <person name="Pope W.H."/>
            <person name="Jacobs-Sera D."/>
            <person name="Hatfull G.F."/>
        </authorList>
    </citation>
    <scope>NUCLEOTIDE SEQUENCE [LARGE SCALE GENOMIC DNA]</scope>
</reference>
<name>A0A7G8LPV1_9CAUD</name>
<dbReference type="Proteomes" id="UP000515854">
    <property type="component" value="Genome"/>
</dbReference>
<evidence type="ECO:0000313" key="2">
    <source>
        <dbReference type="Proteomes" id="UP000515854"/>
    </source>
</evidence>